<feature type="compositionally biased region" description="Basic and acidic residues" evidence="1">
    <location>
        <begin position="116"/>
        <end position="129"/>
    </location>
</feature>
<evidence type="ECO:0000313" key="3">
    <source>
        <dbReference type="EMBL" id="KAH7084224.1"/>
    </source>
</evidence>
<accession>A0A8K0R2M1</accession>
<reference evidence="3" key="1">
    <citation type="journal article" date="2021" name="Nat. Commun.">
        <title>Genetic determinants of endophytism in the Arabidopsis root mycobiome.</title>
        <authorList>
            <person name="Mesny F."/>
            <person name="Miyauchi S."/>
            <person name="Thiergart T."/>
            <person name="Pickel B."/>
            <person name="Atanasova L."/>
            <person name="Karlsson M."/>
            <person name="Huettel B."/>
            <person name="Barry K.W."/>
            <person name="Haridas S."/>
            <person name="Chen C."/>
            <person name="Bauer D."/>
            <person name="Andreopoulos W."/>
            <person name="Pangilinan J."/>
            <person name="LaButti K."/>
            <person name="Riley R."/>
            <person name="Lipzen A."/>
            <person name="Clum A."/>
            <person name="Drula E."/>
            <person name="Henrissat B."/>
            <person name="Kohler A."/>
            <person name="Grigoriev I.V."/>
            <person name="Martin F.M."/>
            <person name="Hacquard S."/>
        </authorList>
    </citation>
    <scope>NUCLEOTIDE SEQUENCE</scope>
    <source>
        <strain evidence="3">MPI-SDFR-AT-0120</strain>
    </source>
</reference>
<keyword evidence="2" id="KW-0812">Transmembrane</keyword>
<dbReference type="Proteomes" id="UP000813461">
    <property type="component" value="Unassembled WGS sequence"/>
</dbReference>
<evidence type="ECO:0000313" key="4">
    <source>
        <dbReference type="Proteomes" id="UP000813461"/>
    </source>
</evidence>
<keyword evidence="4" id="KW-1185">Reference proteome</keyword>
<proteinExistence type="predicted"/>
<feature type="compositionally biased region" description="Polar residues" evidence="1">
    <location>
        <begin position="143"/>
        <end position="152"/>
    </location>
</feature>
<comment type="caution">
    <text evidence="3">The sequence shown here is derived from an EMBL/GenBank/DDBJ whole genome shotgun (WGS) entry which is preliminary data.</text>
</comment>
<keyword evidence="2" id="KW-0472">Membrane</keyword>
<evidence type="ECO:0000256" key="1">
    <source>
        <dbReference type="SAM" id="MobiDB-lite"/>
    </source>
</evidence>
<feature type="region of interest" description="Disordered" evidence="1">
    <location>
        <begin position="116"/>
        <end position="175"/>
    </location>
</feature>
<dbReference type="Gene3D" id="1.20.5.340">
    <property type="match status" value="1"/>
</dbReference>
<dbReference type="SUPFAM" id="SSF57997">
    <property type="entry name" value="Tropomyosin"/>
    <property type="match status" value="1"/>
</dbReference>
<dbReference type="AlphaFoldDB" id="A0A8K0R2M1"/>
<evidence type="ECO:0000256" key="2">
    <source>
        <dbReference type="SAM" id="Phobius"/>
    </source>
</evidence>
<sequence>MGIPDVLSYAYHVAKIVWPALAVLAALLQAFLVWQQRREAKSSTAEIKALENTLRPLRERIECNETRIAEYEQTVSNNVDRVDTIDRRVETMESNHVAAIAAMAKKLDNVQKRLEEIEHRKPERPESYRDIGTQSGGDEKSVGIQTQPTVRSSIAAPGQRRFESSTAASRARGLQ</sequence>
<gene>
    <name evidence="3" type="ORF">FB567DRAFT_593699</name>
</gene>
<protein>
    <submittedName>
        <fullName evidence="3">Uncharacterized protein</fullName>
    </submittedName>
</protein>
<feature type="transmembrane region" description="Helical" evidence="2">
    <location>
        <begin position="16"/>
        <end position="34"/>
    </location>
</feature>
<organism evidence="3 4">
    <name type="scientific">Paraphoma chrysanthemicola</name>
    <dbReference type="NCBI Taxonomy" id="798071"/>
    <lineage>
        <taxon>Eukaryota</taxon>
        <taxon>Fungi</taxon>
        <taxon>Dikarya</taxon>
        <taxon>Ascomycota</taxon>
        <taxon>Pezizomycotina</taxon>
        <taxon>Dothideomycetes</taxon>
        <taxon>Pleosporomycetidae</taxon>
        <taxon>Pleosporales</taxon>
        <taxon>Pleosporineae</taxon>
        <taxon>Phaeosphaeriaceae</taxon>
        <taxon>Paraphoma</taxon>
    </lineage>
</organism>
<keyword evidence="2" id="KW-1133">Transmembrane helix</keyword>
<dbReference type="EMBL" id="JAGMVJ010000012">
    <property type="protein sequence ID" value="KAH7084224.1"/>
    <property type="molecule type" value="Genomic_DNA"/>
</dbReference>
<name>A0A8K0R2M1_9PLEO</name>